<keyword evidence="2" id="KW-0808">Transferase</keyword>
<protein>
    <submittedName>
        <fullName evidence="2">SAM-dependent methyltransferase</fullName>
    </submittedName>
</protein>
<keyword evidence="2" id="KW-0489">Methyltransferase</keyword>
<dbReference type="InterPro" id="IPR029063">
    <property type="entry name" value="SAM-dependent_MTases_sf"/>
</dbReference>
<dbReference type="SUPFAM" id="SSF53335">
    <property type="entry name" value="S-adenosyl-L-methionine-dependent methyltransferases"/>
    <property type="match status" value="1"/>
</dbReference>
<sequence>MDGFHPTTSFGPDTARRYDDHLRGDEEAAASFLARYARDGTALELAIGTGRIALPLAEHGVRVDGIELSPHMVSRLREKAGGDGLDVVIGDMASETTGRTYPLVYLVFNTLYNVLTQAGQVECFENAARHLDEGGVFVVEAAPPWAWIRGEQFVNVERVTSGSVTLDVNRYDHVTQMLDESHVSLSTDGIDLAPISCRLVWPSEMDLMARLAGLRLFERSGGWSGERFDASSPFHVSVYGRT</sequence>
<dbReference type="CDD" id="cd02440">
    <property type="entry name" value="AdoMet_MTases"/>
    <property type="match status" value="1"/>
</dbReference>
<feature type="domain" description="Methyltransferase" evidence="1">
    <location>
        <begin position="43"/>
        <end position="135"/>
    </location>
</feature>
<dbReference type="EMBL" id="JACCHL010000001">
    <property type="protein sequence ID" value="NYH52997.1"/>
    <property type="molecule type" value="Genomic_DNA"/>
</dbReference>
<proteinExistence type="predicted"/>
<reference evidence="2 3" key="1">
    <citation type="submission" date="2020-07" db="EMBL/GenBank/DDBJ databases">
        <title>Sequencing the genomes of 1000 actinobacteria strains.</title>
        <authorList>
            <person name="Klenk H.-P."/>
        </authorList>
    </citation>
    <scope>NUCLEOTIDE SEQUENCE [LARGE SCALE GENOMIC DNA]</scope>
    <source>
        <strain evidence="2 3">DSM 45278</strain>
    </source>
</reference>
<dbReference type="Gene3D" id="3.40.50.150">
    <property type="entry name" value="Vaccinia Virus protein VP39"/>
    <property type="match status" value="1"/>
</dbReference>
<dbReference type="GO" id="GO:0008168">
    <property type="term" value="F:methyltransferase activity"/>
    <property type="evidence" value="ECO:0007669"/>
    <property type="project" value="UniProtKB-KW"/>
</dbReference>
<dbReference type="AlphaFoldDB" id="A0A7Z0BKZ5"/>
<dbReference type="InterPro" id="IPR041698">
    <property type="entry name" value="Methyltransf_25"/>
</dbReference>
<organism evidence="2 3">
    <name type="scientific">Nocardiopsis sinuspersici</name>
    <dbReference type="NCBI Taxonomy" id="501010"/>
    <lineage>
        <taxon>Bacteria</taxon>
        <taxon>Bacillati</taxon>
        <taxon>Actinomycetota</taxon>
        <taxon>Actinomycetes</taxon>
        <taxon>Streptosporangiales</taxon>
        <taxon>Nocardiopsidaceae</taxon>
        <taxon>Nocardiopsis</taxon>
    </lineage>
</organism>
<evidence type="ECO:0000313" key="3">
    <source>
        <dbReference type="Proteomes" id="UP000584931"/>
    </source>
</evidence>
<dbReference type="Proteomes" id="UP000584931">
    <property type="component" value="Unassembled WGS sequence"/>
</dbReference>
<comment type="caution">
    <text evidence="2">The sequence shown here is derived from an EMBL/GenBank/DDBJ whole genome shotgun (WGS) entry which is preliminary data.</text>
</comment>
<accession>A0A7Z0BKZ5</accession>
<evidence type="ECO:0000313" key="2">
    <source>
        <dbReference type="EMBL" id="NYH52997.1"/>
    </source>
</evidence>
<name>A0A7Z0BKZ5_9ACTN</name>
<dbReference type="Pfam" id="PF13649">
    <property type="entry name" value="Methyltransf_25"/>
    <property type="match status" value="1"/>
</dbReference>
<dbReference type="RefSeq" id="WP_179810184.1">
    <property type="nucleotide sequence ID" value="NZ_JACCHL010000001.1"/>
</dbReference>
<dbReference type="Gene3D" id="2.20.25.570">
    <property type="match status" value="1"/>
</dbReference>
<gene>
    <name evidence="2" type="ORF">HNR06_002586</name>
</gene>
<evidence type="ECO:0000259" key="1">
    <source>
        <dbReference type="Pfam" id="PF13649"/>
    </source>
</evidence>
<dbReference type="GO" id="GO:0032259">
    <property type="term" value="P:methylation"/>
    <property type="evidence" value="ECO:0007669"/>
    <property type="project" value="UniProtKB-KW"/>
</dbReference>